<evidence type="ECO:0000256" key="1">
    <source>
        <dbReference type="SAM" id="MobiDB-lite"/>
    </source>
</evidence>
<accession>A0A368Q1B4</accession>
<proteinExistence type="predicted"/>
<dbReference type="OrthoDB" id="692815at2759"/>
<feature type="region of interest" description="Disordered" evidence="1">
    <location>
        <begin position="29"/>
        <end position="114"/>
    </location>
</feature>
<dbReference type="GO" id="GO:0045735">
    <property type="term" value="F:nutrient reservoir activity"/>
    <property type="evidence" value="ECO:0007669"/>
    <property type="project" value="InterPro"/>
</dbReference>
<dbReference type="STRING" id="4555.A0A368Q1B4"/>
<protein>
    <recommendedName>
        <fullName evidence="3">Bifunctional inhibitor/plant lipid transfer protein/seed storage helical domain-containing protein</fullName>
    </recommendedName>
</protein>
<keyword evidence="2" id="KW-0732">Signal</keyword>
<sequence length="278" mass="32866">MKDMLVVLALMALIASVASMQMGACTCGHQQDHEKHQPQQHHHHQQQHHHQVHMQQQHHQQQYVHVQQQPQQQNHEQPQQQHHQQYQIHEHEVPLQRQHKQPNHQSRHYLEQQPQQQQQQLCQQGFEQQPGQQDNKKQQIKRCGYNTYISNQNLNNCREFLRQQCNPLAMPFLQSRLLQPSNCQVLQQHCCHELRQIEPRYLHQAICNIVQSITHQQQQQEKQQQQQHSCELCGSQQASEGELAIRMVAQHLPSMCGIYHSWSQDSTCGNKDARGVRN</sequence>
<dbReference type="PANTHER" id="PTHR33454">
    <property type="entry name" value="PROLAMIN PPROL 14P"/>
    <property type="match status" value="1"/>
</dbReference>
<evidence type="ECO:0000259" key="3">
    <source>
        <dbReference type="Pfam" id="PF13016"/>
    </source>
</evidence>
<feature type="compositionally biased region" description="Low complexity" evidence="1">
    <location>
        <begin position="53"/>
        <end position="87"/>
    </location>
</feature>
<dbReference type="PRINTS" id="PR00208">
    <property type="entry name" value="GLIADGLUTEN"/>
</dbReference>
<feature type="signal peptide" evidence="2">
    <location>
        <begin position="1"/>
        <end position="19"/>
    </location>
</feature>
<dbReference type="AlphaFoldDB" id="A0A368Q1B4"/>
<dbReference type="InterPro" id="IPR036312">
    <property type="entry name" value="Bifun_inhib/LTP/seed_sf"/>
</dbReference>
<feature type="compositionally biased region" description="Basic residues" evidence="1">
    <location>
        <begin position="38"/>
        <end position="52"/>
    </location>
</feature>
<dbReference type="Pfam" id="PF13016">
    <property type="entry name" value="Gliadin"/>
    <property type="match status" value="1"/>
</dbReference>
<feature type="chain" id="PRO_5016588047" description="Bifunctional inhibitor/plant lipid transfer protein/seed storage helical domain-containing protein" evidence="2">
    <location>
        <begin position="20"/>
        <end position="278"/>
    </location>
</feature>
<dbReference type="EMBL" id="CM003529">
    <property type="protein sequence ID" value="RCV11795.1"/>
    <property type="molecule type" value="Genomic_DNA"/>
</dbReference>
<organism evidence="4">
    <name type="scientific">Setaria italica</name>
    <name type="common">Foxtail millet</name>
    <name type="synonym">Panicum italicum</name>
    <dbReference type="NCBI Taxonomy" id="4555"/>
    <lineage>
        <taxon>Eukaryota</taxon>
        <taxon>Viridiplantae</taxon>
        <taxon>Streptophyta</taxon>
        <taxon>Embryophyta</taxon>
        <taxon>Tracheophyta</taxon>
        <taxon>Spermatophyta</taxon>
        <taxon>Magnoliopsida</taxon>
        <taxon>Liliopsida</taxon>
        <taxon>Poales</taxon>
        <taxon>Poaceae</taxon>
        <taxon>PACMAD clade</taxon>
        <taxon>Panicoideae</taxon>
        <taxon>Panicodae</taxon>
        <taxon>Paniceae</taxon>
        <taxon>Cenchrinae</taxon>
        <taxon>Setaria</taxon>
    </lineage>
</organism>
<dbReference type="PRINTS" id="PR00209">
    <property type="entry name" value="GLIADIN"/>
</dbReference>
<gene>
    <name evidence="4" type="ORF">SETIT_2G215100v2</name>
</gene>
<reference evidence="4" key="2">
    <citation type="submission" date="2015-07" db="EMBL/GenBank/DDBJ databases">
        <authorList>
            <person name="Noorani M."/>
        </authorList>
    </citation>
    <scope>NUCLEOTIDE SEQUENCE</scope>
    <source>
        <strain evidence="4">Yugu1</strain>
    </source>
</reference>
<dbReference type="SUPFAM" id="SSF47699">
    <property type="entry name" value="Bifunctional inhibitor/lipid-transfer protein/seed storage 2S albumin"/>
    <property type="match status" value="1"/>
</dbReference>
<dbReference type="InterPro" id="IPR016140">
    <property type="entry name" value="Bifunc_inhib/LTP/seed_store"/>
</dbReference>
<dbReference type="InterPro" id="IPR001954">
    <property type="entry name" value="Glia_glutenin"/>
</dbReference>
<evidence type="ECO:0000313" key="4">
    <source>
        <dbReference type="EMBL" id="RCV11795.1"/>
    </source>
</evidence>
<feature type="domain" description="Bifunctional inhibitor/plant lipid transfer protein/seed storage helical" evidence="3">
    <location>
        <begin position="151"/>
        <end position="215"/>
    </location>
</feature>
<evidence type="ECO:0000256" key="2">
    <source>
        <dbReference type="SAM" id="SignalP"/>
    </source>
</evidence>
<feature type="compositionally biased region" description="Basic residues" evidence="1">
    <location>
        <begin position="97"/>
        <end position="107"/>
    </location>
</feature>
<dbReference type="CDD" id="cd00261">
    <property type="entry name" value="AAI_SS"/>
    <property type="match status" value="1"/>
</dbReference>
<dbReference type="PANTHER" id="PTHR33454:SF14">
    <property type="entry name" value="50 KDA GAMMA-ZEIN"/>
    <property type="match status" value="1"/>
</dbReference>
<dbReference type="Gene3D" id="1.10.110.10">
    <property type="entry name" value="Plant lipid-transfer and hydrophobic proteins"/>
    <property type="match status" value="1"/>
</dbReference>
<reference evidence="4" key="1">
    <citation type="journal article" date="2012" name="Nat. Biotechnol.">
        <title>Reference genome sequence of the model plant Setaria.</title>
        <authorList>
            <person name="Bennetzen J.L."/>
            <person name="Schmutz J."/>
            <person name="Wang H."/>
            <person name="Percifield R."/>
            <person name="Hawkins J."/>
            <person name="Pontaroli A.C."/>
            <person name="Estep M."/>
            <person name="Feng L."/>
            <person name="Vaughn J.N."/>
            <person name="Grimwood J."/>
            <person name="Jenkins J."/>
            <person name="Barry K."/>
            <person name="Lindquist E."/>
            <person name="Hellsten U."/>
            <person name="Deshpande S."/>
            <person name="Wang X."/>
            <person name="Wu X."/>
            <person name="Mitros T."/>
            <person name="Triplett J."/>
            <person name="Yang X."/>
            <person name="Ye C.Y."/>
            <person name="Mauro-Herrera M."/>
            <person name="Wang L."/>
            <person name="Li P."/>
            <person name="Sharma M."/>
            <person name="Sharma R."/>
            <person name="Ronald P.C."/>
            <person name="Panaud O."/>
            <person name="Kellogg E.A."/>
            <person name="Brutnell T.P."/>
            <person name="Doust A.N."/>
            <person name="Tuskan G.A."/>
            <person name="Rokhsar D."/>
            <person name="Devos K.M."/>
        </authorList>
    </citation>
    <scope>NUCLEOTIDE SEQUENCE [LARGE SCALE GENOMIC DNA]</scope>
    <source>
        <strain evidence="4">Yugu1</strain>
    </source>
</reference>
<name>A0A368Q1B4_SETIT</name>
<dbReference type="KEGG" id="sita:101784664"/>